<name>A0A8T0GQ81_CERPU</name>
<reference evidence="2" key="1">
    <citation type="submission" date="2020-06" db="EMBL/GenBank/DDBJ databases">
        <title>WGS assembly of Ceratodon purpureus strain R40.</title>
        <authorList>
            <person name="Carey S.B."/>
            <person name="Jenkins J."/>
            <person name="Shu S."/>
            <person name="Lovell J.T."/>
            <person name="Sreedasyam A."/>
            <person name="Maumus F."/>
            <person name="Tiley G.P."/>
            <person name="Fernandez-Pozo N."/>
            <person name="Barry K."/>
            <person name="Chen C."/>
            <person name="Wang M."/>
            <person name="Lipzen A."/>
            <person name="Daum C."/>
            <person name="Saski C.A."/>
            <person name="Payton A.C."/>
            <person name="Mcbreen J.C."/>
            <person name="Conrad R.E."/>
            <person name="Kollar L.M."/>
            <person name="Olsson S."/>
            <person name="Huttunen S."/>
            <person name="Landis J.B."/>
            <person name="Wickett N.J."/>
            <person name="Johnson M.G."/>
            <person name="Rensing S.A."/>
            <person name="Grimwood J."/>
            <person name="Schmutz J."/>
            <person name="Mcdaniel S.F."/>
        </authorList>
    </citation>
    <scope>NUCLEOTIDE SEQUENCE</scope>
    <source>
        <strain evidence="2">R40</strain>
    </source>
</reference>
<organism evidence="2 3">
    <name type="scientific">Ceratodon purpureus</name>
    <name type="common">Fire moss</name>
    <name type="synonym">Dicranum purpureum</name>
    <dbReference type="NCBI Taxonomy" id="3225"/>
    <lineage>
        <taxon>Eukaryota</taxon>
        <taxon>Viridiplantae</taxon>
        <taxon>Streptophyta</taxon>
        <taxon>Embryophyta</taxon>
        <taxon>Bryophyta</taxon>
        <taxon>Bryophytina</taxon>
        <taxon>Bryopsida</taxon>
        <taxon>Dicranidae</taxon>
        <taxon>Pseudoditrichales</taxon>
        <taxon>Ditrichaceae</taxon>
        <taxon>Ceratodon</taxon>
    </lineage>
</organism>
<accession>A0A8T0GQ81</accession>
<protein>
    <submittedName>
        <fullName evidence="2">Uncharacterized protein</fullName>
    </submittedName>
</protein>
<evidence type="ECO:0000313" key="3">
    <source>
        <dbReference type="Proteomes" id="UP000822688"/>
    </source>
</evidence>
<feature type="region of interest" description="Disordered" evidence="1">
    <location>
        <begin position="1"/>
        <end position="30"/>
    </location>
</feature>
<evidence type="ECO:0000256" key="1">
    <source>
        <dbReference type="SAM" id="MobiDB-lite"/>
    </source>
</evidence>
<sequence length="84" mass="9732">MQRTNPELHVASQNPSWRSSTLDQTHQPRSSEINAALHLLRLRRRIGESDDDRGWRVGRNVVVVMVVRGRENLESKVRSDYVVL</sequence>
<keyword evidence="3" id="KW-1185">Reference proteome</keyword>
<dbReference type="Proteomes" id="UP000822688">
    <property type="component" value="Chromosome 9"/>
</dbReference>
<comment type="caution">
    <text evidence="2">The sequence shown here is derived from an EMBL/GenBank/DDBJ whole genome shotgun (WGS) entry which is preliminary data.</text>
</comment>
<gene>
    <name evidence="2" type="ORF">KC19_9G089700</name>
</gene>
<evidence type="ECO:0000313" key="2">
    <source>
        <dbReference type="EMBL" id="KAG0561761.1"/>
    </source>
</evidence>
<proteinExistence type="predicted"/>
<dbReference type="EMBL" id="CM026430">
    <property type="protein sequence ID" value="KAG0561761.1"/>
    <property type="molecule type" value="Genomic_DNA"/>
</dbReference>
<dbReference type="AlphaFoldDB" id="A0A8T0GQ81"/>